<dbReference type="PANTHER" id="PTHR31614:SF5">
    <property type="entry name" value="ALLERGEN-LIKE PROTEIN BRSN20"/>
    <property type="match status" value="1"/>
</dbReference>
<evidence type="ECO:0000256" key="1">
    <source>
        <dbReference type="ARBA" id="ARBA00010049"/>
    </source>
</evidence>
<dbReference type="InterPro" id="IPR006041">
    <property type="entry name" value="Pollen_Ole_e1_allergen"/>
</dbReference>
<accession>A0A2P2NGA8</accession>
<evidence type="ECO:0000313" key="4">
    <source>
        <dbReference type="EMBL" id="MBX41526.1"/>
    </source>
</evidence>
<dbReference type="EMBL" id="GGEC01061042">
    <property type="protein sequence ID" value="MBX41526.1"/>
    <property type="molecule type" value="Transcribed_RNA"/>
</dbReference>
<feature type="chain" id="PRO_5015182395" description="Pollen-specific protein C13" evidence="3">
    <location>
        <begin position="20"/>
        <end position="161"/>
    </location>
</feature>
<dbReference type="AlphaFoldDB" id="A0A2P2NGA8"/>
<evidence type="ECO:0008006" key="5">
    <source>
        <dbReference type="Google" id="ProtNLM"/>
    </source>
</evidence>
<keyword evidence="3" id="KW-0732">Signal</keyword>
<proteinExistence type="inferred from homology"/>
<sequence>MARLLLVLALCLLPAIVSAARPERNPFVVQGRVYCDTCRAGFETTKTVHIAGAKVRVECRDRKSMDLVYSKEGSTDSRGSYSIFVNEDHEDQLCDAVLVSSPRKDCSTPSEGREHARVVLTHSNGIASGSRYANAMGFMKDEAEPGCTEILQQYQAYENED</sequence>
<dbReference type="PROSITE" id="PS00925">
    <property type="entry name" value="OLEEI"/>
    <property type="match status" value="1"/>
</dbReference>
<evidence type="ECO:0000256" key="3">
    <source>
        <dbReference type="SAM" id="SignalP"/>
    </source>
</evidence>
<protein>
    <recommendedName>
        <fullName evidence="5">Pollen-specific protein C13</fullName>
    </recommendedName>
</protein>
<keyword evidence="2" id="KW-1015">Disulfide bond</keyword>
<evidence type="ECO:0000256" key="2">
    <source>
        <dbReference type="ARBA" id="ARBA00023157"/>
    </source>
</evidence>
<dbReference type="InterPro" id="IPR006040">
    <property type="entry name" value="Allergen_Ole_e_I_CS"/>
</dbReference>
<dbReference type="PANTHER" id="PTHR31614">
    <property type="entry name" value="PROTEIN DOWNSTREAM OF FLC-RELATED"/>
    <property type="match status" value="1"/>
</dbReference>
<organism evidence="4">
    <name type="scientific">Rhizophora mucronata</name>
    <name type="common">Asiatic mangrove</name>
    <dbReference type="NCBI Taxonomy" id="61149"/>
    <lineage>
        <taxon>Eukaryota</taxon>
        <taxon>Viridiplantae</taxon>
        <taxon>Streptophyta</taxon>
        <taxon>Embryophyta</taxon>
        <taxon>Tracheophyta</taxon>
        <taxon>Spermatophyta</taxon>
        <taxon>Magnoliopsida</taxon>
        <taxon>eudicotyledons</taxon>
        <taxon>Gunneridae</taxon>
        <taxon>Pentapetalae</taxon>
        <taxon>rosids</taxon>
        <taxon>fabids</taxon>
        <taxon>Malpighiales</taxon>
        <taxon>Rhizophoraceae</taxon>
        <taxon>Rhizophora</taxon>
    </lineage>
</organism>
<reference evidence="4" key="1">
    <citation type="submission" date="2018-02" db="EMBL/GenBank/DDBJ databases">
        <title>Rhizophora mucronata_Transcriptome.</title>
        <authorList>
            <person name="Meera S.P."/>
            <person name="Sreeshan A."/>
            <person name="Augustine A."/>
        </authorList>
    </citation>
    <scope>NUCLEOTIDE SEQUENCE</scope>
    <source>
        <tissue evidence="4">Leaf</tissue>
    </source>
</reference>
<dbReference type="GO" id="GO:0005615">
    <property type="term" value="C:extracellular space"/>
    <property type="evidence" value="ECO:0007669"/>
    <property type="project" value="InterPro"/>
</dbReference>
<name>A0A2P2NGA8_RHIMU</name>
<dbReference type="Pfam" id="PF01190">
    <property type="entry name" value="Pollen_Ole_e_1"/>
    <property type="match status" value="1"/>
</dbReference>
<feature type="signal peptide" evidence="3">
    <location>
        <begin position="1"/>
        <end position="19"/>
    </location>
</feature>
<comment type="similarity">
    <text evidence="1">Belongs to the Ole e I family.</text>
</comment>